<accession>A0A1D7QB35</accession>
<dbReference type="OrthoDB" id="770732at2"/>
<reference evidence="1 2" key="1">
    <citation type="submission" date="2016-08" db="EMBL/GenBank/DDBJ databases">
        <authorList>
            <person name="Seilhamer J.J."/>
        </authorList>
    </citation>
    <scope>NUCLEOTIDE SEQUENCE [LARGE SCALE GENOMIC DNA]</scope>
    <source>
        <strain evidence="1 2">DX4</strain>
    </source>
</reference>
<organism evidence="1 2">
    <name type="scientific">Pedobacter steynii</name>
    <dbReference type="NCBI Taxonomy" id="430522"/>
    <lineage>
        <taxon>Bacteria</taxon>
        <taxon>Pseudomonadati</taxon>
        <taxon>Bacteroidota</taxon>
        <taxon>Sphingobacteriia</taxon>
        <taxon>Sphingobacteriales</taxon>
        <taxon>Sphingobacteriaceae</taxon>
        <taxon>Pedobacter</taxon>
    </lineage>
</organism>
<proteinExistence type="predicted"/>
<evidence type="ECO:0000313" key="1">
    <source>
        <dbReference type="EMBL" id="AOM75824.1"/>
    </source>
</evidence>
<sequence length="87" mass="10553">MDTENSKRERLQLLVHSFFKEHSFDELIDLLYILYRGWALQVSLKVDREERLRVLTCYSELKEFLEEFSDLYTPEIRVAKHPPEDSF</sequence>
<gene>
    <name evidence="1" type="ORF">BFS30_00740</name>
</gene>
<name>A0A1D7QB35_9SPHI</name>
<keyword evidence="2" id="KW-1185">Reference proteome</keyword>
<protein>
    <submittedName>
        <fullName evidence="1">Uncharacterized protein</fullName>
    </submittedName>
</protein>
<dbReference type="KEGG" id="psty:BFS30_00740"/>
<dbReference type="RefSeq" id="WP_069377522.1">
    <property type="nucleotide sequence ID" value="NZ_CP017141.1"/>
</dbReference>
<dbReference type="EMBL" id="CP017141">
    <property type="protein sequence ID" value="AOM75824.1"/>
    <property type="molecule type" value="Genomic_DNA"/>
</dbReference>
<dbReference type="AlphaFoldDB" id="A0A1D7QB35"/>
<evidence type="ECO:0000313" key="2">
    <source>
        <dbReference type="Proteomes" id="UP000094313"/>
    </source>
</evidence>
<dbReference type="Proteomes" id="UP000094313">
    <property type="component" value="Chromosome"/>
</dbReference>